<feature type="compositionally biased region" description="Low complexity" evidence="1">
    <location>
        <begin position="237"/>
        <end position="253"/>
    </location>
</feature>
<protein>
    <recommendedName>
        <fullName evidence="4">Gag protein</fullName>
    </recommendedName>
</protein>
<organism evidence="2 3">
    <name type="scientific">Loxostege sticticalis</name>
    <name type="common">Beet webworm moth</name>
    <dbReference type="NCBI Taxonomy" id="481309"/>
    <lineage>
        <taxon>Eukaryota</taxon>
        <taxon>Metazoa</taxon>
        <taxon>Ecdysozoa</taxon>
        <taxon>Arthropoda</taxon>
        <taxon>Hexapoda</taxon>
        <taxon>Insecta</taxon>
        <taxon>Pterygota</taxon>
        <taxon>Neoptera</taxon>
        <taxon>Endopterygota</taxon>
        <taxon>Lepidoptera</taxon>
        <taxon>Glossata</taxon>
        <taxon>Ditrysia</taxon>
        <taxon>Pyraloidea</taxon>
        <taxon>Crambidae</taxon>
        <taxon>Pyraustinae</taxon>
        <taxon>Loxostege</taxon>
    </lineage>
</organism>
<evidence type="ECO:0000313" key="2">
    <source>
        <dbReference type="EMBL" id="KAL0822617.1"/>
    </source>
</evidence>
<dbReference type="PANTHER" id="PTHR34239">
    <property type="entry name" value="APPLE DOMAIN-CONTAINING PROTEIN"/>
    <property type="match status" value="1"/>
</dbReference>
<gene>
    <name evidence="2" type="ORF">ABMA28_004653</name>
</gene>
<dbReference type="PANTHER" id="PTHR34239:SF2">
    <property type="entry name" value="TRANSPOSABLE ELEMENT P TRANSPOSASE_THAP9 CONSERVED DOMAIN-CONTAINING PROTEIN"/>
    <property type="match status" value="1"/>
</dbReference>
<feature type="region of interest" description="Disordered" evidence="1">
    <location>
        <begin position="231"/>
        <end position="309"/>
    </location>
</feature>
<feature type="compositionally biased region" description="Basic residues" evidence="1">
    <location>
        <begin position="294"/>
        <end position="303"/>
    </location>
</feature>
<evidence type="ECO:0000313" key="3">
    <source>
        <dbReference type="Proteomes" id="UP001549921"/>
    </source>
</evidence>
<accession>A0ABD0SSV4</accession>
<evidence type="ECO:0000256" key="1">
    <source>
        <dbReference type="SAM" id="MobiDB-lite"/>
    </source>
</evidence>
<name>A0ABD0SSV4_LOXSC</name>
<dbReference type="AlphaFoldDB" id="A0ABD0SSV4"/>
<evidence type="ECO:0008006" key="4">
    <source>
        <dbReference type="Google" id="ProtNLM"/>
    </source>
</evidence>
<proteinExistence type="predicted"/>
<feature type="region of interest" description="Disordered" evidence="1">
    <location>
        <begin position="1"/>
        <end position="56"/>
    </location>
</feature>
<comment type="caution">
    <text evidence="2">The sequence shown here is derived from an EMBL/GenBank/DDBJ whole genome shotgun (WGS) entry which is preliminary data.</text>
</comment>
<dbReference type="Proteomes" id="UP001549921">
    <property type="component" value="Unassembled WGS sequence"/>
</dbReference>
<dbReference type="EMBL" id="JBEDNZ010000016">
    <property type="protein sequence ID" value="KAL0822617.1"/>
    <property type="molecule type" value="Genomic_DNA"/>
</dbReference>
<reference evidence="2 3" key="1">
    <citation type="submission" date="2024-06" db="EMBL/GenBank/DDBJ databases">
        <title>A chromosome-level genome assembly of beet webworm, Loxostege sticticalis.</title>
        <authorList>
            <person name="Zhang Y."/>
        </authorList>
    </citation>
    <scope>NUCLEOTIDE SEQUENCE [LARGE SCALE GENOMIC DNA]</scope>
    <source>
        <strain evidence="2">AQ028</strain>
        <tissue evidence="2">Male pupae</tissue>
    </source>
</reference>
<feature type="compositionally biased region" description="Pro residues" evidence="1">
    <location>
        <begin position="39"/>
        <end position="49"/>
    </location>
</feature>
<sequence>MTTSMALFCLDNGAQSSEHNEIPPPTSPSPDITNDEIAPPVPESTPLPEPDLDPELLKALGDANDDVPAYGPNIHTSLAQRWDPILKKGLQQEAKEKLLAEYAVPENCKLLKAPTLNVEIYAAVSDLVRNRDKKLQTNQDQLGLGITAISKAMTLLLNSDDKIQSVKILTDACRILADQHYTQTQIRTKLITPGLEKSFLSVIKDEDRDETLFGSKLSEKIKASRAIEKQGLQIKKTQAPKPSTSAPATPSPARNRYQGNWSAPPRYPSSNRGGEHRTGPQLHLARYRIDEPQRRHRPQRARRQREPTSVLKHNNVTGACWQIATLLSLFA</sequence>